<dbReference type="Gene3D" id="3.40.50.2300">
    <property type="match status" value="1"/>
</dbReference>
<evidence type="ECO:0000259" key="9">
    <source>
        <dbReference type="PROSITE" id="PS01124"/>
    </source>
</evidence>
<reference evidence="11 12" key="1">
    <citation type="submission" date="2023-07" db="EMBL/GenBank/DDBJ databases">
        <title>Genomic Encyclopedia of Type Strains, Phase IV (KMG-IV): sequencing the most valuable type-strain genomes for metagenomic binning, comparative biology and taxonomic classification.</title>
        <authorList>
            <person name="Goeker M."/>
        </authorList>
    </citation>
    <scope>NUCLEOTIDE SEQUENCE [LARGE SCALE GENOMIC DNA]</scope>
    <source>
        <strain evidence="11 12">DSM 27594</strain>
    </source>
</reference>
<dbReference type="Pfam" id="PF12833">
    <property type="entry name" value="HTH_18"/>
    <property type="match status" value="1"/>
</dbReference>
<dbReference type="PROSITE" id="PS00041">
    <property type="entry name" value="HTH_ARAC_FAMILY_1"/>
    <property type="match status" value="1"/>
</dbReference>
<dbReference type="SMART" id="SM00342">
    <property type="entry name" value="HTH_ARAC"/>
    <property type="match status" value="1"/>
</dbReference>
<evidence type="ECO:0000259" key="10">
    <source>
        <dbReference type="PROSITE" id="PS50110"/>
    </source>
</evidence>
<evidence type="ECO:0000256" key="8">
    <source>
        <dbReference type="PROSITE-ProRule" id="PRU00169"/>
    </source>
</evidence>
<dbReference type="PANTHER" id="PTHR42713:SF3">
    <property type="entry name" value="TRANSCRIPTIONAL REGULATORY PROTEIN HPTR"/>
    <property type="match status" value="1"/>
</dbReference>
<evidence type="ECO:0000256" key="5">
    <source>
        <dbReference type="ARBA" id="ARBA00023015"/>
    </source>
</evidence>
<dbReference type="InterPro" id="IPR009057">
    <property type="entry name" value="Homeodomain-like_sf"/>
</dbReference>
<proteinExistence type="predicted"/>
<feature type="domain" description="HTH araC/xylS-type" evidence="9">
    <location>
        <begin position="429"/>
        <end position="527"/>
    </location>
</feature>
<keyword evidence="5" id="KW-0805">Transcription regulation</keyword>
<dbReference type="Proteomes" id="UP001224122">
    <property type="component" value="Unassembled WGS sequence"/>
</dbReference>
<dbReference type="InterPro" id="IPR018060">
    <property type="entry name" value="HTH_AraC"/>
</dbReference>
<keyword evidence="12" id="KW-1185">Reference proteome</keyword>
<organism evidence="11 12">
    <name type="scientific">Neobacillus ginsengisoli</name>
    <dbReference type="NCBI Taxonomy" id="904295"/>
    <lineage>
        <taxon>Bacteria</taxon>
        <taxon>Bacillati</taxon>
        <taxon>Bacillota</taxon>
        <taxon>Bacilli</taxon>
        <taxon>Bacillales</taxon>
        <taxon>Bacillaceae</taxon>
        <taxon>Neobacillus</taxon>
    </lineage>
</organism>
<dbReference type="SUPFAM" id="SSF52172">
    <property type="entry name" value="CheY-like"/>
    <property type="match status" value="1"/>
</dbReference>
<protein>
    <submittedName>
        <fullName evidence="11">Two-component system response regulator YesN</fullName>
    </submittedName>
</protein>
<evidence type="ECO:0000256" key="7">
    <source>
        <dbReference type="ARBA" id="ARBA00023163"/>
    </source>
</evidence>
<dbReference type="PANTHER" id="PTHR42713">
    <property type="entry name" value="HISTIDINE KINASE-RELATED"/>
    <property type="match status" value="1"/>
</dbReference>
<sequence length="532" mass="61652">MMKVLITDDEIQIRKGLRMKVDWEEEEFQIVGEASNGQEALELLKIKDVDVLITDMRMPIMDGIELAKRVFQEFPKVRVIVLSGYSDFEYVRGSMKEGVKDYLLKPVAPDELVEVLRKIRKEVEEEKRKQVESARIRQLVHTQMQEVQEQYLLQLVKEEWLQPNLVKERLHQLQFEDLTNEDAVVQFITVEIRESDGNPNRVKELWLPFQMLCKEIAKKHAGTYTFYDPSYANMVHFLHLIDLGKQNSTSSLALLVQQHVKTFLNLETVIGIGNIVTGFTELKLGYISSLLSWSQSQLGSQSQVIDGTVTKKEIVLLSPNVERRLTNAIENVDFNAFKENINKVLGWTETQSVLSFSFDANRVLFLLGSLARKYSIETMDIQSTLWNCQQSIWELNSQRKVIEQLIQLAKLIIERVRITRFSNGKLIVDSVRYYLDQHYASEISLTSLSEIFHINSAYLSETFKNQIGQNFSDYLVNLRMEKALHFLKDKQLKIIDIANLVGFSNSGYFSTVFKKHFDQTPVEFRNSIESIE</sequence>
<dbReference type="InterPro" id="IPR001789">
    <property type="entry name" value="Sig_transdc_resp-reg_receiver"/>
</dbReference>
<dbReference type="InterPro" id="IPR018062">
    <property type="entry name" value="HTH_AraC-typ_CS"/>
</dbReference>
<evidence type="ECO:0000256" key="4">
    <source>
        <dbReference type="ARBA" id="ARBA00023012"/>
    </source>
</evidence>
<keyword evidence="6" id="KW-0238">DNA-binding</keyword>
<dbReference type="PROSITE" id="PS01124">
    <property type="entry name" value="HTH_ARAC_FAMILY_2"/>
    <property type="match status" value="1"/>
</dbReference>
<evidence type="ECO:0000256" key="1">
    <source>
        <dbReference type="ARBA" id="ARBA00004496"/>
    </source>
</evidence>
<keyword evidence="7" id="KW-0804">Transcription</keyword>
<dbReference type="Gene3D" id="1.10.10.60">
    <property type="entry name" value="Homeodomain-like"/>
    <property type="match status" value="2"/>
</dbReference>
<evidence type="ECO:0000256" key="3">
    <source>
        <dbReference type="ARBA" id="ARBA00022553"/>
    </source>
</evidence>
<dbReference type="SMART" id="SM00448">
    <property type="entry name" value="REC"/>
    <property type="match status" value="1"/>
</dbReference>
<keyword evidence="4" id="KW-0902">Two-component regulatory system</keyword>
<comment type="caution">
    <text evidence="11">The sequence shown here is derived from an EMBL/GenBank/DDBJ whole genome shotgun (WGS) entry which is preliminary data.</text>
</comment>
<dbReference type="PROSITE" id="PS50110">
    <property type="entry name" value="RESPONSE_REGULATORY"/>
    <property type="match status" value="1"/>
</dbReference>
<dbReference type="RefSeq" id="WP_307409086.1">
    <property type="nucleotide sequence ID" value="NZ_JAUSTW010000004.1"/>
</dbReference>
<dbReference type="InterPro" id="IPR011006">
    <property type="entry name" value="CheY-like_superfamily"/>
</dbReference>
<feature type="modified residue" description="4-aspartylphosphate" evidence="8">
    <location>
        <position position="55"/>
    </location>
</feature>
<comment type="subcellular location">
    <subcellularLocation>
        <location evidence="1">Cytoplasm</location>
    </subcellularLocation>
</comment>
<dbReference type="CDD" id="cd17536">
    <property type="entry name" value="REC_YesN-like"/>
    <property type="match status" value="1"/>
</dbReference>
<evidence type="ECO:0000313" key="11">
    <source>
        <dbReference type="EMBL" id="MDQ0199817.1"/>
    </source>
</evidence>
<accession>A0ABT9XW79</accession>
<dbReference type="InterPro" id="IPR051552">
    <property type="entry name" value="HptR"/>
</dbReference>
<dbReference type="EMBL" id="JAUSTW010000004">
    <property type="protein sequence ID" value="MDQ0199817.1"/>
    <property type="molecule type" value="Genomic_DNA"/>
</dbReference>
<dbReference type="Pfam" id="PF00072">
    <property type="entry name" value="Response_reg"/>
    <property type="match status" value="1"/>
</dbReference>
<evidence type="ECO:0000256" key="6">
    <source>
        <dbReference type="ARBA" id="ARBA00023125"/>
    </source>
</evidence>
<dbReference type="SUPFAM" id="SSF46689">
    <property type="entry name" value="Homeodomain-like"/>
    <property type="match status" value="2"/>
</dbReference>
<name>A0ABT9XW79_9BACI</name>
<feature type="domain" description="Response regulatory" evidence="10">
    <location>
        <begin position="3"/>
        <end position="120"/>
    </location>
</feature>
<keyword evidence="3 8" id="KW-0597">Phosphoprotein</keyword>
<dbReference type="PRINTS" id="PR00032">
    <property type="entry name" value="HTHARAC"/>
</dbReference>
<evidence type="ECO:0000313" key="12">
    <source>
        <dbReference type="Proteomes" id="UP001224122"/>
    </source>
</evidence>
<dbReference type="InterPro" id="IPR020449">
    <property type="entry name" value="Tscrpt_reg_AraC-type_HTH"/>
</dbReference>
<evidence type="ECO:0000256" key="2">
    <source>
        <dbReference type="ARBA" id="ARBA00022490"/>
    </source>
</evidence>
<gene>
    <name evidence="11" type="ORF">J2S10_002999</name>
</gene>
<keyword evidence="2" id="KW-0963">Cytoplasm</keyword>